<feature type="domain" description="XdhC- CoxI" evidence="1">
    <location>
        <begin position="29"/>
        <end position="88"/>
    </location>
</feature>
<organism evidence="3 4">
    <name type="scientific">Lysobacter antibioticus</name>
    <dbReference type="NCBI Taxonomy" id="84531"/>
    <lineage>
        <taxon>Bacteria</taxon>
        <taxon>Pseudomonadati</taxon>
        <taxon>Pseudomonadota</taxon>
        <taxon>Gammaproteobacteria</taxon>
        <taxon>Lysobacterales</taxon>
        <taxon>Lysobacteraceae</taxon>
        <taxon>Lysobacter</taxon>
    </lineage>
</organism>
<dbReference type="AlphaFoldDB" id="A0A0S2F5Y1"/>
<feature type="domain" description="XdhC Rossmann" evidence="2">
    <location>
        <begin position="189"/>
        <end position="330"/>
    </location>
</feature>
<dbReference type="EMBL" id="CP011129">
    <property type="protein sequence ID" value="ALN78942.1"/>
    <property type="molecule type" value="Genomic_DNA"/>
</dbReference>
<dbReference type="Proteomes" id="UP000060787">
    <property type="component" value="Chromosome"/>
</dbReference>
<dbReference type="STRING" id="84531.LA76x_0781"/>
<sequence>MADSPDPSFPKRSAPGGPRAVLEASAAAAARGDPAALAIVLETEGSTYVRPGAMALFGARDGQVGWLSGGCIEPDIELRAQEAAQSQGIEWMDIDTRSDEDLFAGSAVGCRGRLRLALLPLSALREWPALIDEWRRGHGDLHLDLRNHGALAASVGDERMRWTLAVNTPPWSSAAVAQWNLEIPAPPSVLVFGAGPETPTLLPLLRTLGWMTTLVERRSRWSAAGALADHAIERSPAQALATARPHDAALVMHHHFDLDREALEQLAESANGQQIGFVGLLGPMRRREDLFRVLPASAQASLTPRLHSPIGLKLGGEGPEAIALSIAAQLQTHRHGEP</sequence>
<dbReference type="KEGG" id="lab:LA76x_0781"/>
<evidence type="ECO:0000259" key="2">
    <source>
        <dbReference type="Pfam" id="PF13478"/>
    </source>
</evidence>
<name>A0A0S2F5Y1_LYSAN</name>
<dbReference type="Gene3D" id="3.40.50.720">
    <property type="entry name" value="NAD(P)-binding Rossmann-like Domain"/>
    <property type="match status" value="1"/>
</dbReference>
<dbReference type="RefSeq" id="WP_057916658.1">
    <property type="nucleotide sequence ID" value="NZ_CP011129.1"/>
</dbReference>
<evidence type="ECO:0000313" key="3">
    <source>
        <dbReference type="EMBL" id="ALN78942.1"/>
    </source>
</evidence>
<accession>A0A0S2F5Y1</accession>
<dbReference type="InterPro" id="IPR027051">
    <property type="entry name" value="XdhC_Rossmann_dom"/>
</dbReference>
<dbReference type="PANTHER" id="PTHR30388">
    <property type="entry name" value="ALDEHYDE OXIDOREDUCTASE MOLYBDENUM COFACTOR ASSEMBLY PROTEIN"/>
    <property type="match status" value="1"/>
</dbReference>
<evidence type="ECO:0000313" key="4">
    <source>
        <dbReference type="Proteomes" id="UP000060787"/>
    </source>
</evidence>
<dbReference type="eggNOG" id="COG1975">
    <property type="taxonomic scope" value="Bacteria"/>
</dbReference>
<proteinExistence type="predicted"/>
<protein>
    <submittedName>
        <fullName evidence="3">XdhC and CoxI family protein</fullName>
    </submittedName>
</protein>
<gene>
    <name evidence="3" type="ORF">LA76x_0781</name>
</gene>
<dbReference type="PANTHER" id="PTHR30388:SF4">
    <property type="entry name" value="MOLYBDENUM COFACTOR INSERTION CHAPERONE PAOD"/>
    <property type="match status" value="1"/>
</dbReference>
<dbReference type="Pfam" id="PF13478">
    <property type="entry name" value="XdhC_C"/>
    <property type="match status" value="1"/>
</dbReference>
<dbReference type="InterPro" id="IPR052698">
    <property type="entry name" value="MoCofactor_Util/Proc"/>
</dbReference>
<dbReference type="InterPro" id="IPR003777">
    <property type="entry name" value="XdhC_CoxI"/>
</dbReference>
<reference evidence="3 4" key="1">
    <citation type="journal article" date="2015" name="BMC Genomics">
        <title>Comparative genomics and metabolic profiling of the genus Lysobacter.</title>
        <authorList>
            <person name="de Bruijn I."/>
            <person name="Cheng X."/>
            <person name="de Jager V."/>
            <person name="Exposito R.G."/>
            <person name="Watrous J."/>
            <person name="Patel N."/>
            <person name="Postma J."/>
            <person name="Dorrestein P.C."/>
            <person name="Kobayashi D."/>
            <person name="Raaijmakers J.M."/>
        </authorList>
    </citation>
    <scope>NUCLEOTIDE SEQUENCE [LARGE SCALE GENOMIC DNA]</scope>
    <source>
        <strain evidence="3 4">76</strain>
    </source>
</reference>
<dbReference type="Pfam" id="PF02625">
    <property type="entry name" value="XdhC_CoxI"/>
    <property type="match status" value="1"/>
</dbReference>
<evidence type="ECO:0000259" key="1">
    <source>
        <dbReference type="Pfam" id="PF02625"/>
    </source>
</evidence>
<keyword evidence="4" id="KW-1185">Reference proteome</keyword>
<dbReference type="PATRIC" id="fig|84531.8.peg.808"/>